<dbReference type="AlphaFoldDB" id="A0A0N0E3Y2"/>
<dbReference type="Proteomes" id="UP000037931">
    <property type="component" value="Unassembled WGS sequence"/>
</dbReference>
<protein>
    <submittedName>
        <fullName evidence="1">Uncharacterized protein</fullName>
    </submittedName>
</protein>
<dbReference type="OrthoDB" id="6872885at2"/>
<gene>
    <name evidence="1" type="ORF">PF66_02691</name>
</gene>
<proteinExistence type="predicted"/>
<dbReference type="PATRIC" id="fig|50340.43.peg.6079"/>
<name>A0A0N0E3Y2_9PSED</name>
<dbReference type="STRING" id="50340.PF66_02691"/>
<keyword evidence="2" id="KW-1185">Reference proteome</keyword>
<comment type="caution">
    <text evidence="1">The sequence shown here is derived from an EMBL/GenBank/DDBJ whole genome shotgun (WGS) entry which is preliminary data.</text>
</comment>
<dbReference type="EMBL" id="JSYZ01000009">
    <property type="protein sequence ID" value="KPA90630.1"/>
    <property type="molecule type" value="Genomic_DNA"/>
</dbReference>
<organism evidence="1 2">
    <name type="scientific">Pseudomonas asplenii</name>
    <dbReference type="NCBI Taxonomy" id="53407"/>
    <lineage>
        <taxon>Bacteria</taxon>
        <taxon>Pseudomonadati</taxon>
        <taxon>Pseudomonadota</taxon>
        <taxon>Gammaproteobacteria</taxon>
        <taxon>Pseudomonadales</taxon>
        <taxon>Pseudomonadaceae</taxon>
        <taxon>Pseudomonas</taxon>
    </lineage>
</organism>
<evidence type="ECO:0000313" key="2">
    <source>
        <dbReference type="Proteomes" id="UP000037931"/>
    </source>
</evidence>
<reference evidence="1 2" key="1">
    <citation type="journal article" date="2015" name="PLoS ONE">
        <title>Rice-Infecting Pseudomonas Genomes Are Highly Accessorized and Harbor Multiple Putative Virulence Mechanisms to Cause Sheath Brown Rot.</title>
        <authorList>
            <person name="Quibod I.L."/>
            <person name="Grande G."/>
            <person name="Oreiro E.G."/>
            <person name="Borja F.N."/>
            <person name="Dossa G.S."/>
            <person name="Mauleon R."/>
            <person name="Cruz C.V."/>
            <person name="Oliva R."/>
        </authorList>
    </citation>
    <scope>NUCLEOTIDE SEQUENCE [LARGE SCALE GENOMIC DNA]</scope>
    <source>
        <strain evidence="1 2">IRRI 6609</strain>
    </source>
</reference>
<dbReference type="RefSeq" id="WP_054062940.1">
    <property type="nucleotide sequence ID" value="NZ_JSYZ01000009.1"/>
</dbReference>
<sequence length="164" mass="17696">MRTRCPNCGTTLSLDALIAHDGARDALGAAFKLSGQLGNALVRYVGLFRPETRELTMDRVGKLLNELLPDVQAQRIERNGIVFNAPSACWVWAIEQTLAARDSGRLTTPLKGHGWLYQVMSQWQGESTSVAILPDPSMSKPLLAARPSQTTAALAALQGRLNGG</sequence>
<accession>A0A0N0E3Y2</accession>
<evidence type="ECO:0000313" key="1">
    <source>
        <dbReference type="EMBL" id="KPA90630.1"/>
    </source>
</evidence>